<protein>
    <submittedName>
        <fullName evidence="2">Uncharacterized protein</fullName>
    </submittedName>
</protein>
<feature type="region of interest" description="Disordered" evidence="1">
    <location>
        <begin position="980"/>
        <end position="1000"/>
    </location>
</feature>
<gene>
    <name evidence="2" type="ORF">CJ030_MR0G004427</name>
</gene>
<feature type="region of interest" description="Disordered" evidence="1">
    <location>
        <begin position="582"/>
        <end position="648"/>
    </location>
</feature>
<feature type="compositionally biased region" description="Polar residues" evidence="1">
    <location>
        <begin position="614"/>
        <end position="624"/>
    </location>
</feature>
<feature type="region of interest" description="Disordered" evidence="1">
    <location>
        <begin position="678"/>
        <end position="706"/>
    </location>
</feature>
<feature type="region of interest" description="Disordered" evidence="1">
    <location>
        <begin position="1024"/>
        <end position="1055"/>
    </location>
</feature>
<dbReference type="SUPFAM" id="SSF52058">
    <property type="entry name" value="L domain-like"/>
    <property type="match status" value="1"/>
</dbReference>
<keyword evidence="3" id="KW-1185">Reference proteome</keyword>
<dbReference type="Gene3D" id="3.80.10.10">
    <property type="entry name" value="Ribonuclease Inhibitor"/>
    <property type="match status" value="1"/>
</dbReference>
<accession>A0A6A1UNG3</accession>
<reference evidence="2 3" key="1">
    <citation type="journal article" date="2019" name="Plant Biotechnol. J.">
        <title>The red bayberry genome and genetic basis of sex determination.</title>
        <authorList>
            <person name="Jia H.M."/>
            <person name="Jia H.J."/>
            <person name="Cai Q.L."/>
            <person name="Wang Y."/>
            <person name="Zhao H.B."/>
            <person name="Yang W.F."/>
            <person name="Wang G.Y."/>
            <person name="Li Y.H."/>
            <person name="Zhan D.L."/>
            <person name="Shen Y.T."/>
            <person name="Niu Q.F."/>
            <person name="Chang L."/>
            <person name="Qiu J."/>
            <person name="Zhao L."/>
            <person name="Xie H.B."/>
            <person name="Fu W.Y."/>
            <person name="Jin J."/>
            <person name="Li X.W."/>
            <person name="Jiao Y."/>
            <person name="Zhou C.C."/>
            <person name="Tu T."/>
            <person name="Chai C.Y."/>
            <person name="Gao J.L."/>
            <person name="Fan L.J."/>
            <person name="van de Weg E."/>
            <person name="Wang J.Y."/>
            <person name="Gao Z.S."/>
        </authorList>
    </citation>
    <scope>NUCLEOTIDE SEQUENCE [LARGE SCALE GENOMIC DNA]</scope>
    <source>
        <tissue evidence="2">Leaves</tissue>
    </source>
</reference>
<feature type="region of interest" description="Disordered" evidence="1">
    <location>
        <begin position="845"/>
        <end position="887"/>
    </location>
</feature>
<feature type="compositionally biased region" description="Polar residues" evidence="1">
    <location>
        <begin position="480"/>
        <end position="489"/>
    </location>
</feature>
<proteinExistence type="predicted"/>
<evidence type="ECO:0000256" key="1">
    <source>
        <dbReference type="SAM" id="MobiDB-lite"/>
    </source>
</evidence>
<comment type="caution">
    <text evidence="2">The sequence shown here is derived from an EMBL/GenBank/DDBJ whole genome shotgun (WGS) entry which is preliminary data.</text>
</comment>
<evidence type="ECO:0000313" key="3">
    <source>
        <dbReference type="Proteomes" id="UP000516437"/>
    </source>
</evidence>
<feature type="compositionally biased region" description="Basic and acidic residues" evidence="1">
    <location>
        <begin position="872"/>
        <end position="883"/>
    </location>
</feature>
<feature type="compositionally biased region" description="Polar residues" evidence="1">
    <location>
        <begin position="582"/>
        <end position="595"/>
    </location>
</feature>
<evidence type="ECO:0000313" key="2">
    <source>
        <dbReference type="EMBL" id="KAB1201307.1"/>
    </source>
</evidence>
<feature type="region of interest" description="Disordered" evidence="1">
    <location>
        <begin position="754"/>
        <end position="786"/>
    </location>
</feature>
<feature type="compositionally biased region" description="Polar residues" evidence="1">
    <location>
        <begin position="409"/>
        <end position="419"/>
    </location>
</feature>
<dbReference type="PANTHER" id="PTHR31267:SF7">
    <property type="entry name" value="DENTIN SIALOPHOSPHOPROTEIN-LIKE PROTEIN"/>
    <property type="match status" value="1"/>
</dbReference>
<feature type="compositionally biased region" description="Basic and acidic residues" evidence="1">
    <location>
        <begin position="395"/>
        <end position="407"/>
    </location>
</feature>
<dbReference type="InterPro" id="IPR032675">
    <property type="entry name" value="LRR_dom_sf"/>
</dbReference>
<dbReference type="Proteomes" id="UP000516437">
    <property type="component" value="Unassembled WGS sequence"/>
</dbReference>
<dbReference type="EMBL" id="RXIC02000083">
    <property type="protein sequence ID" value="KAB1201307.1"/>
    <property type="molecule type" value="Genomic_DNA"/>
</dbReference>
<name>A0A6A1UNG3_9ROSI</name>
<feature type="compositionally biased region" description="Polar residues" evidence="1">
    <location>
        <begin position="856"/>
        <end position="868"/>
    </location>
</feature>
<organism evidence="2 3">
    <name type="scientific">Morella rubra</name>
    <name type="common">Chinese bayberry</name>
    <dbReference type="NCBI Taxonomy" id="262757"/>
    <lineage>
        <taxon>Eukaryota</taxon>
        <taxon>Viridiplantae</taxon>
        <taxon>Streptophyta</taxon>
        <taxon>Embryophyta</taxon>
        <taxon>Tracheophyta</taxon>
        <taxon>Spermatophyta</taxon>
        <taxon>Magnoliopsida</taxon>
        <taxon>eudicotyledons</taxon>
        <taxon>Gunneridae</taxon>
        <taxon>Pentapetalae</taxon>
        <taxon>rosids</taxon>
        <taxon>fabids</taxon>
        <taxon>Fagales</taxon>
        <taxon>Myricaceae</taxon>
        <taxon>Morella</taxon>
    </lineage>
</organism>
<feature type="compositionally biased region" description="Polar residues" evidence="1">
    <location>
        <begin position="681"/>
        <end position="704"/>
    </location>
</feature>
<dbReference type="PANTHER" id="PTHR31267">
    <property type="entry name" value="DENTIN SIALOPHOSPHOPROTEIN-LIKE PROTEIN"/>
    <property type="match status" value="1"/>
</dbReference>
<feature type="compositionally biased region" description="Basic and acidic residues" evidence="1">
    <location>
        <begin position="258"/>
        <end position="275"/>
    </location>
</feature>
<feature type="region of interest" description="Disordered" evidence="1">
    <location>
        <begin position="471"/>
        <end position="491"/>
    </location>
</feature>
<feature type="compositionally biased region" description="Polar residues" evidence="1">
    <location>
        <begin position="213"/>
        <end position="254"/>
    </location>
</feature>
<dbReference type="OrthoDB" id="1630099at2759"/>
<sequence length="1426" mass="154731">MFQQWGLKAPSGKWNISGKLCSGQALASNTIETLGNPFIKCDCSDKNQSTCHITELRVYAMDVKGVIPEDLWTLTFLTNLNLARNYLTGNLSSSIGNLTRMQRLEIGHNSLSGELPKELGNLTDLRFLLLFLICLQTRKVFLKSSLFFSLPFSFDGNRFNKGDKLQNSASQRTIPQFQEDGNKWLDRSPLQKPLAEGSHIYVNVPKSAGVETNTKNISGSVGHQQNISSYDSGGQPYNRSNGWNFTESLTSDSGVTLKHQEKEKSSQLTQNRDHNGATQGEVGRGTGMWRTASVPNSSVELEHTKSGIGSLQVYREDSNSNSTLAISNSSTPRVIQERCQQLQNSNNIDLWKDVQSLGNSKGNDALGKYQHHLDESRQLLDLSGNNGLNKGEVEIHEAENSSKKENSSDSFRSNMSPHASTGGLRENVWLDASDLRTSTGGKHKFSSPANRKLGTRRFQYHPMGDVDVVEPSSGPRHNAHSQATGQHVSQGLRGHDQVYVGQSRFAGHTDRNSMELEKGRSPVFQGDTKGLEGLHSKSMLPGYAPNTSAHFDKAVGNYAPNKTATSSQNMLELLHKVDQSNEYGTGRHISSSDLCLSSEMPETETSDGSGGHLQRNQSSATQGFGLQLAPPSQRLPIPDRALSSQSSSQTVLGSSLASGSVDKGNTWLASTTTAQSLASSHESSQGEFQNNISSSLGQTSNKPLQYNAPGKFSATFTSGSPFSRSNLYGQQMTVASGQSNQSVNVAFDMLASQSRQIDQSGERPQTGQSVLASTPDMSTSPPNNVACSAEMSKLNSTGQIYSRDPAQQIPSSEAMATSLHSVTSAPAFSKVPNFWNSVSSPQRLLGAQPSKAPSDLFNSHVQSENSSGPLKLDNHDVQKRGSDQSRFGVISMNSQSIAGKEQPLKGIPGQQASVETTGPVENTFSVSPGRESVAKRLSNSTHSSAAATQRDIEAFGRSLRPNNPMNSSYSLLDQVQAMKSTELDPSNRSVKRFKGPDSGMDVQHVAPKGGQHLPYGYTAMVRDASVDQSPGPSGDSKMLSFSVKQGESRDRNASSQDMLAFGQDNSHSLPSSNNATAVRAEHSQISPQMAPSWFDQYGTFKNGQMLPTYDGWKGASAKVLEQPFIVGKPSDCFLASNSKEQVNAAADASHLGNVLQSSYSTVVANEQLSSPHLLPPDVMDQSLVVVRPKKRKSATSGLIPWHKELTEGSQRLQNISVAELVWAQAANRLIEKVEDEAEIFEDGPLMLRPKRRLILTTQLTQQLLCPPPAAVLSADSSSHYESVAYFMARSALGDACSAISCAGSDAVMPPDGRNLLSEKLRTFGRVDDHYSKVMEDFIGKARKLENDLLRLDGRASILDLRVECQDLEKFSVINRFAKFHGRGQVDGADTSSSETTANAQKSYPQKYVTALPMPRNLPDRVQCLSL</sequence>
<feature type="region of interest" description="Disordered" evidence="1">
    <location>
        <begin position="213"/>
        <end position="303"/>
    </location>
</feature>
<feature type="region of interest" description="Disordered" evidence="1">
    <location>
        <begin position="395"/>
        <end position="425"/>
    </location>
</feature>